<dbReference type="Pfam" id="PF04314">
    <property type="entry name" value="PCuAC"/>
    <property type="match status" value="1"/>
</dbReference>
<dbReference type="InterPro" id="IPR036182">
    <property type="entry name" value="PCuAC_sf"/>
</dbReference>
<dbReference type="InterPro" id="IPR058248">
    <property type="entry name" value="Lxx211020-like"/>
</dbReference>
<evidence type="ECO:0008006" key="4">
    <source>
        <dbReference type="Google" id="ProtNLM"/>
    </source>
</evidence>
<dbReference type="EMBL" id="SOQX01000003">
    <property type="protein sequence ID" value="TDY01560.1"/>
    <property type="molecule type" value="Genomic_DNA"/>
</dbReference>
<dbReference type="Gene3D" id="2.60.40.1890">
    <property type="entry name" value="PCu(A)C copper chaperone"/>
    <property type="match status" value="1"/>
</dbReference>
<dbReference type="SUPFAM" id="SSF110087">
    <property type="entry name" value="DR1885-like metal-binding protein"/>
    <property type="match status" value="1"/>
</dbReference>
<gene>
    <name evidence="2" type="ORF">EDC23_1449</name>
</gene>
<organism evidence="2 3">
    <name type="scientific">Thiohalophilus thiocyanatoxydans</name>
    <dbReference type="NCBI Taxonomy" id="381308"/>
    <lineage>
        <taxon>Bacteria</taxon>
        <taxon>Pseudomonadati</taxon>
        <taxon>Pseudomonadota</taxon>
        <taxon>Gammaproteobacteria</taxon>
        <taxon>Thiohalomonadales</taxon>
        <taxon>Thiohalophilaceae</taxon>
        <taxon>Thiohalophilus</taxon>
    </lineage>
</organism>
<dbReference type="PANTHER" id="PTHR36302">
    <property type="entry name" value="BLR7088 PROTEIN"/>
    <property type="match status" value="1"/>
</dbReference>
<dbReference type="RefSeq" id="WP_134082711.1">
    <property type="nucleotide sequence ID" value="NZ_SOQX01000003.1"/>
</dbReference>
<proteinExistence type="predicted"/>
<keyword evidence="1" id="KW-0732">Signal</keyword>
<reference evidence="2 3" key="1">
    <citation type="submission" date="2019-03" db="EMBL/GenBank/DDBJ databases">
        <title>Genomic Encyclopedia of Type Strains, Phase IV (KMG-IV): sequencing the most valuable type-strain genomes for metagenomic binning, comparative biology and taxonomic classification.</title>
        <authorList>
            <person name="Goeker M."/>
        </authorList>
    </citation>
    <scope>NUCLEOTIDE SEQUENCE [LARGE SCALE GENOMIC DNA]</scope>
    <source>
        <strain evidence="2 3">DSM 16326</strain>
    </source>
</reference>
<dbReference type="OrthoDB" id="9796962at2"/>
<dbReference type="PANTHER" id="PTHR36302:SF1">
    <property type="entry name" value="COPPER CHAPERONE PCU(A)C"/>
    <property type="match status" value="1"/>
</dbReference>
<keyword evidence="3" id="KW-1185">Reference proteome</keyword>
<evidence type="ECO:0000256" key="1">
    <source>
        <dbReference type="SAM" id="SignalP"/>
    </source>
</evidence>
<dbReference type="Proteomes" id="UP000294914">
    <property type="component" value="Unassembled WGS sequence"/>
</dbReference>
<name>A0A4R8IQN2_9GAMM</name>
<evidence type="ECO:0000313" key="2">
    <source>
        <dbReference type="EMBL" id="TDY01560.1"/>
    </source>
</evidence>
<dbReference type="AlphaFoldDB" id="A0A4R8IQN2"/>
<comment type="caution">
    <text evidence="2">The sequence shown here is derived from an EMBL/GenBank/DDBJ whole genome shotgun (WGS) entry which is preliminary data.</text>
</comment>
<feature type="chain" id="PRO_5020823842" description="Copper(I)-binding protein" evidence="1">
    <location>
        <begin position="25"/>
        <end position="158"/>
    </location>
</feature>
<evidence type="ECO:0000313" key="3">
    <source>
        <dbReference type="Proteomes" id="UP000294914"/>
    </source>
</evidence>
<dbReference type="InterPro" id="IPR007410">
    <property type="entry name" value="LpqE-like"/>
</dbReference>
<accession>A0A4R8IQN2</accession>
<protein>
    <recommendedName>
        <fullName evidence="4">Copper(I)-binding protein</fullName>
    </recommendedName>
</protein>
<sequence>MLPIRQLMLSGLLAGSLVAGPASAQTLEFEGAWSPEAPPTAPVMAGYVEITNNGDKDVAITAARCDDFNKVEIHDMVERDGMMRMIQQERLTIPAGETVKLEKGGLHLMLMKPRRAIKQGETLDITFETAAGESNKVPFEVKTRSEQEMHHDNHQRHH</sequence>
<feature type="signal peptide" evidence="1">
    <location>
        <begin position="1"/>
        <end position="24"/>
    </location>
</feature>